<dbReference type="AlphaFoldDB" id="A0A1F2UKG2"/>
<proteinExistence type="predicted"/>
<dbReference type="Pfam" id="PF02811">
    <property type="entry name" value="PHP"/>
    <property type="match status" value="1"/>
</dbReference>
<evidence type="ECO:0000259" key="1">
    <source>
        <dbReference type="SMART" id="SM00481"/>
    </source>
</evidence>
<dbReference type="EMBL" id="MELI01000066">
    <property type="protein sequence ID" value="OFW33492.1"/>
    <property type="molecule type" value="Genomic_DNA"/>
</dbReference>
<dbReference type="SMART" id="SM00481">
    <property type="entry name" value="POLIIIAc"/>
    <property type="match status" value="1"/>
</dbReference>
<accession>A0A1F2UKG2</accession>
<dbReference type="InterPro" id="IPR004013">
    <property type="entry name" value="PHP_dom"/>
</dbReference>
<dbReference type="InterPro" id="IPR003141">
    <property type="entry name" value="Pol/His_phosphatase_N"/>
</dbReference>
<comment type="caution">
    <text evidence="2">The sequence shown here is derived from an EMBL/GenBank/DDBJ whole genome shotgun (WGS) entry which is preliminary data.</text>
</comment>
<dbReference type="InterPro" id="IPR016195">
    <property type="entry name" value="Pol/histidinol_Pase-like"/>
</dbReference>
<dbReference type="CDD" id="cd07437">
    <property type="entry name" value="PHP_HisPPase_Ycdx_like"/>
    <property type="match status" value="1"/>
</dbReference>
<dbReference type="SUPFAM" id="SSF89550">
    <property type="entry name" value="PHP domain-like"/>
    <property type="match status" value="1"/>
</dbReference>
<dbReference type="GO" id="GO:0008270">
    <property type="term" value="F:zinc ion binding"/>
    <property type="evidence" value="ECO:0007669"/>
    <property type="project" value="TreeGrafter"/>
</dbReference>
<protein>
    <submittedName>
        <fullName evidence="2">Phosphatase</fullName>
    </submittedName>
</protein>
<dbReference type="Gene3D" id="3.20.20.140">
    <property type="entry name" value="Metal-dependent hydrolases"/>
    <property type="match status" value="1"/>
</dbReference>
<sequence length="242" mass="26297">MKIEADLHVHTVASGHAYSTVEEITKEAAKRGLKMVALTDHGPALPGGAHRYHFWNLRIMPAELNGVHILKGIEANVTNANGDLDLPEDYLAPLELVHAGFHPNCGYVSGSVAQNTEALCRAMDNSLLDFIVHPGNAKFPIDPETLVDAAAEKGIPLEINNSSFLPTTSRPAAYDYDLAIAELIREKRSHVIISSDAHIYTQVGVFGQALELASLAGITEDQIINTSAQKVQDYLASRRARR</sequence>
<dbReference type="GO" id="GO:0042578">
    <property type="term" value="F:phosphoric ester hydrolase activity"/>
    <property type="evidence" value="ECO:0007669"/>
    <property type="project" value="TreeGrafter"/>
</dbReference>
<dbReference type="PANTHER" id="PTHR36928">
    <property type="entry name" value="PHOSPHATASE YCDX-RELATED"/>
    <property type="match status" value="1"/>
</dbReference>
<evidence type="ECO:0000313" key="3">
    <source>
        <dbReference type="Proteomes" id="UP000178086"/>
    </source>
</evidence>
<feature type="domain" description="Polymerase/histidinol phosphatase N-terminal" evidence="1">
    <location>
        <begin position="5"/>
        <end position="79"/>
    </location>
</feature>
<evidence type="ECO:0000313" key="2">
    <source>
        <dbReference type="EMBL" id="OFW33492.1"/>
    </source>
</evidence>
<dbReference type="Proteomes" id="UP000178086">
    <property type="component" value="Unassembled WGS sequence"/>
</dbReference>
<dbReference type="InterPro" id="IPR050243">
    <property type="entry name" value="PHP_phosphatase"/>
</dbReference>
<gene>
    <name evidence="2" type="ORF">A2074_04840</name>
</gene>
<dbReference type="GO" id="GO:0005829">
    <property type="term" value="C:cytosol"/>
    <property type="evidence" value="ECO:0007669"/>
    <property type="project" value="TreeGrafter"/>
</dbReference>
<dbReference type="NCBIfam" id="NF006702">
    <property type="entry name" value="PRK09248.1"/>
    <property type="match status" value="1"/>
</dbReference>
<organism evidence="2 3">
    <name type="scientific">Candidatus Aquicultor primus</name>
    <dbReference type="NCBI Taxonomy" id="1797195"/>
    <lineage>
        <taxon>Bacteria</taxon>
        <taxon>Bacillati</taxon>
        <taxon>Actinomycetota</taxon>
        <taxon>Candidatus Aquicultoria</taxon>
        <taxon>Candidatus Aquicultorales</taxon>
        <taxon>Candidatus Aquicultoraceae</taxon>
        <taxon>Candidatus Aquicultor</taxon>
    </lineage>
</organism>
<name>A0A1F2UKG2_9ACTN</name>
<dbReference type="PANTHER" id="PTHR36928:SF1">
    <property type="entry name" value="PHOSPHATASE YCDX-RELATED"/>
    <property type="match status" value="1"/>
</dbReference>
<reference evidence="2 3" key="1">
    <citation type="journal article" date="2016" name="Nat. Commun.">
        <title>Thousands of microbial genomes shed light on interconnected biogeochemical processes in an aquifer system.</title>
        <authorList>
            <person name="Anantharaman K."/>
            <person name="Brown C.T."/>
            <person name="Hug L.A."/>
            <person name="Sharon I."/>
            <person name="Castelle C.J."/>
            <person name="Probst A.J."/>
            <person name="Thomas B.C."/>
            <person name="Singh A."/>
            <person name="Wilkins M.J."/>
            <person name="Karaoz U."/>
            <person name="Brodie E.L."/>
            <person name="Williams K.H."/>
            <person name="Hubbard S.S."/>
            <person name="Banfield J.F."/>
        </authorList>
    </citation>
    <scope>NUCLEOTIDE SEQUENCE [LARGE SCALE GENOMIC DNA]</scope>
</reference>